<accession>A0AB38MPD8</accession>
<gene>
    <name evidence="2" type="ORF">E3Q02_04035</name>
</gene>
<organism evidence="2 3">
    <name type="scientific">Wallemia mellicola</name>
    <dbReference type="NCBI Taxonomy" id="1708541"/>
    <lineage>
        <taxon>Eukaryota</taxon>
        <taxon>Fungi</taxon>
        <taxon>Dikarya</taxon>
        <taxon>Basidiomycota</taxon>
        <taxon>Wallemiomycotina</taxon>
        <taxon>Wallemiomycetes</taxon>
        <taxon>Wallemiales</taxon>
        <taxon>Wallemiaceae</taxon>
        <taxon>Wallemia</taxon>
    </lineage>
</organism>
<protein>
    <recommendedName>
        <fullName evidence="1">Nucleolar 27S pre-rRNA processing Urb2/Npa2 C-terminal domain-containing protein</fullName>
    </recommendedName>
</protein>
<dbReference type="Proteomes" id="UP000309601">
    <property type="component" value="Unassembled WGS sequence"/>
</dbReference>
<evidence type="ECO:0000259" key="1">
    <source>
        <dbReference type="Pfam" id="PF10441"/>
    </source>
</evidence>
<feature type="domain" description="Nucleolar 27S pre-rRNA processing Urb2/Npa2 C-terminal" evidence="1">
    <location>
        <begin position="856"/>
        <end position="1083"/>
    </location>
</feature>
<dbReference type="AlphaFoldDB" id="A0AB38MPD8"/>
<name>A0AB38MPD8_9BASI</name>
<dbReference type="EMBL" id="SPRW01000067">
    <property type="protein sequence ID" value="TIC61118.1"/>
    <property type="molecule type" value="Genomic_DNA"/>
</dbReference>
<sequence length="1085" mass="121470">MNANIVRIIKKSALLQFIDVVYKEKTEDLLEDVRVVLDLTIGHYNRDSVLDSYSIFLSNLSYEPIDNIYVKFIRSNKFNKKVLSNFLLNNLQHVIHNYAFASHLVNQTDTVKALIDKPYVDDFLIYYLTNNYNKELLEHFIRNTQNDALLSRLLELGQSKSTALNEELLQYLIDMSINGQSTKILKALWQIEPDHMFKYLDKSTHMGLGDVDLLKTVINVYSDVRALPSLTESLVDAIASTKMSLDVDLCHVVVHAYQHYVTSDQVESLVKSFSDTLTEEYTQEKPTKKRKSETKVDVQKDSSKFTSIALLAELFFMALPKLLTTVTSTDGERIRERLQKLSDDISPNFNLDGKELHAVRLSRCLSVNQLSALPPFGDKLAQALNQSFEANESKLAAEYTQLGLFNMSRSQVDDEAAKKFLNAAIPIAMKSSHTSDAVLVSLSRYLYVIEHYARDAQLDSYLDIICLSGESNNTKDLVSSKTLASALFWELGRFRTRLLERLEKTLKSDNHEESSKALTLLLRFPRGSYISKFLRNLAIDTAMKLEGSGTVALLTLRKVLLSLLAENTTASSKTEEFAIHLATSESWDTFQGAEKKELDSVTMQLLNVLTRRPIIKSDPAHLFKKLSKKQEKGTLKMMPASCILDVYISNHKKDTEENTESDSEKYVDRLSQAILSMLTTKLAKPRKITVANLRALVACIRITNSATSIDVAKTVTLTRVHSKQDDAELDAVATVLHFFTAALSKKSSQLDVALAAWCIYHERASAQDKQTIEKSLADAMNVVPCVEEVAEVVWPSLHAHIREPSAPLSAVFAGLRIIIRTSKDGRYIRKRLSGLLIDVSNAAAAFKHLPPTIGSIVGILEAVVLERAILLQSTDVGSILMALTNVVSPADTSTDTTTQEDSQWIYERICSTLLHLIRLRRDICTGHAPSLALLMSTLMRLLLQLRPSLGMGAWRSHNSIMPSWINAEIPPDSLSRLLEALLAKTIPITSHEKTQVGVASSMKEAFARHAYIILHTYAQGNTSSASFYPANIRVGLQPGLFALCECVDTHREREFMLSGLTDEGARSVIKTLWKEYDSQKYVGMS</sequence>
<evidence type="ECO:0000313" key="2">
    <source>
        <dbReference type="EMBL" id="TIC61118.1"/>
    </source>
</evidence>
<comment type="caution">
    <text evidence="2">The sequence shown here is derived from an EMBL/GenBank/DDBJ whole genome shotgun (WGS) entry which is preliminary data.</text>
</comment>
<proteinExistence type="predicted"/>
<evidence type="ECO:0000313" key="3">
    <source>
        <dbReference type="Proteomes" id="UP000309601"/>
    </source>
</evidence>
<dbReference type="InterPro" id="IPR018849">
    <property type="entry name" value="Urb2/Npa2_C"/>
</dbReference>
<reference evidence="2 3" key="1">
    <citation type="submission" date="2019-03" db="EMBL/GenBank/DDBJ databases">
        <title>Sequencing 25 genomes of Wallemia mellicola.</title>
        <authorList>
            <person name="Gostincar C."/>
        </authorList>
    </citation>
    <scope>NUCLEOTIDE SEQUENCE [LARGE SCALE GENOMIC DNA]</scope>
    <source>
        <strain evidence="2 3">EXF-1274</strain>
    </source>
</reference>
<dbReference type="Pfam" id="PF10441">
    <property type="entry name" value="Urb2"/>
    <property type="match status" value="1"/>
</dbReference>